<dbReference type="AlphaFoldDB" id="A0A316TS37"/>
<dbReference type="PROSITE" id="PS00862">
    <property type="entry name" value="OX2_COVAL_FAD"/>
    <property type="match status" value="1"/>
</dbReference>
<dbReference type="InterPro" id="IPR036318">
    <property type="entry name" value="FAD-bd_PCMH-like_sf"/>
</dbReference>
<dbReference type="InterPro" id="IPR006093">
    <property type="entry name" value="Oxy_OxRdtase_FAD_BS"/>
</dbReference>
<evidence type="ECO:0000256" key="3">
    <source>
        <dbReference type="ARBA" id="ARBA00022630"/>
    </source>
</evidence>
<comment type="caution">
    <text evidence="7">The sequence shown here is derived from an EMBL/GenBank/DDBJ whole genome shotgun (WGS) entry which is preliminary data.</text>
</comment>
<name>A0A316TS37_9BACT</name>
<dbReference type="Pfam" id="PF01565">
    <property type="entry name" value="FAD_binding_4"/>
    <property type="match status" value="1"/>
</dbReference>
<dbReference type="InterPro" id="IPR016167">
    <property type="entry name" value="FAD-bd_PCMH_sub1"/>
</dbReference>
<dbReference type="EMBL" id="QGGB01000004">
    <property type="protein sequence ID" value="PWN07200.1"/>
    <property type="molecule type" value="Genomic_DNA"/>
</dbReference>
<dbReference type="Pfam" id="PF08031">
    <property type="entry name" value="BBE"/>
    <property type="match status" value="1"/>
</dbReference>
<accession>A0A316TS37</accession>
<reference evidence="7 8" key="1">
    <citation type="submission" date="2018-05" db="EMBL/GenBank/DDBJ databases">
        <title>Rhodohalobacter halophilus gen. nov., sp. nov., a moderately halophilic member of the family Balneolaceae.</title>
        <authorList>
            <person name="Liu Z.-W."/>
        </authorList>
    </citation>
    <scope>NUCLEOTIDE SEQUENCE [LARGE SCALE GENOMIC DNA]</scope>
    <source>
        <strain evidence="7 8">8A47</strain>
    </source>
</reference>
<dbReference type="GO" id="GO:0071949">
    <property type="term" value="F:FAD binding"/>
    <property type="evidence" value="ECO:0007669"/>
    <property type="project" value="InterPro"/>
</dbReference>
<dbReference type="PANTHER" id="PTHR42973:SF39">
    <property type="entry name" value="FAD-BINDING PCMH-TYPE DOMAIN-CONTAINING PROTEIN"/>
    <property type="match status" value="1"/>
</dbReference>
<dbReference type="PANTHER" id="PTHR42973">
    <property type="entry name" value="BINDING OXIDOREDUCTASE, PUTATIVE (AFU_ORTHOLOGUE AFUA_1G17690)-RELATED"/>
    <property type="match status" value="1"/>
</dbReference>
<organism evidence="7 8">
    <name type="scientific">Rhodohalobacter mucosus</name>
    <dbReference type="NCBI Taxonomy" id="2079485"/>
    <lineage>
        <taxon>Bacteria</taxon>
        <taxon>Pseudomonadati</taxon>
        <taxon>Balneolota</taxon>
        <taxon>Balneolia</taxon>
        <taxon>Balneolales</taxon>
        <taxon>Balneolaceae</taxon>
        <taxon>Rhodohalobacter</taxon>
    </lineage>
</organism>
<proteinExistence type="inferred from homology"/>
<evidence type="ECO:0000256" key="4">
    <source>
        <dbReference type="ARBA" id="ARBA00022827"/>
    </source>
</evidence>
<dbReference type="InterPro" id="IPR016166">
    <property type="entry name" value="FAD-bd_PCMH"/>
</dbReference>
<dbReference type="OrthoDB" id="545125at2"/>
<dbReference type="InterPro" id="IPR016164">
    <property type="entry name" value="FAD-linked_Oxase-like_C"/>
</dbReference>
<evidence type="ECO:0000313" key="8">
    <source>
        <dbReference type="Proteomes" id="UP000245533"/>
    </source>
</evidence>
<dbReference type="PROSITE" id="PS51387">
    <property type="entry name" value="FAD_PCMH"/>
    <property type="match status" value="1"/>
</dbReference>
<feature type="domain" description="FAD-binding PCMH-type" evidence="6">
    <location>
        <begin position="33"/>
        <end position="203"/>
    </location>
</feature>
<keyword evidence="8" id="KW-1185">Reference proteome</keyword>
<evidence type="ECO:0000256" key="2">
    <source>
        <dbReference type="ARBA" id="ARBA00005466"/>
    </source>
</evidence>
<keyword evidence="3" id="KW-0285">Flavoprotein</keyword>
<dbReference type="Gene3D" id="3.40.462.20">
    <property type="match status" value="1"/>
</dbReference>
<dbReference type="SUPFAM" id="SSF55103">
    <property type="entry name" value="FAD-linked oxidases, C-terminal domain"/>
    <property type="match status" value="1"/>
</dbReference>
<sequence length="460" mass="50930">MNIEELQSTFRGRLILPDNSDYDKERQVWNGYIDKHPSLIAQCSGTADVIDAVKFARNNNIEVSVRGGGHNVAGTALVDDGMVIDLSRMRAVHVDAPKKLARVQGGATWGDLDRETQVFGLAAPGGVVSTTGVAGLTLGGGLGWLRKKHGLSCDNLHSVEIVTAEGNLLTASKTENPDLFWALRGGGGNFGVVTSFVFHLHEVGPTVMMCAIMYPVEIAERVLSTWKEFMISSSDEISAQALFWAIPDIEDFPEQARGKHVISITAMYAGDPDEGEKAFQQLRNIDEPVIDLSGKIPYAVANTMFDPFFPKHERYYYFKSQDLASLNKETMDFLIEAANDRPVDSMLFAIWHYGGKMNRVGSEDTAFGSRDTTFLFSVDSIWDDYSKSEEVISWSRDILDKAKEFSGDGMYVNFSGFGEEGEDLVQSAYGDNYDRLSKIKSKYDPDNFFHINQNIKPASS</sequence>
<dbReference type="Proteomes" id="UP000245533">
    <property type="component" value="Unassembled WGS sequence"/>
</dbReference>
<keyword evidence="4" id="KW-0274">FAD</keyword>
<comment type="cofactor">
    <cofactor evidence="1">
        <name>FAD</name>
        <dbReference type="ChEBI" id="CHEBI:57692"/>
    </cofactor>
</comment>
<evidence type="ECO:0000313" key="7">
    <source>
        <dbReference type="EMBL" id="PWN07200.1"/>
    </source>
</evidence>
<dbReference type="Gene3D" id="3.30.43.10">
    <property type="entry name" value="Uridine Diphospho-n-acetylenolpyruvylglucosamine Reductase, domain 2"/>
    <property type="match status" value="1"/>
</dbReference>
<dbReference type="InterPro" id="IPR050416">
    <property type="entry name" value="FAD-linked_Oxidoreductase"/>
</dbReference>
<dbReference type="InterPro" id="IPR006094">
    <property type="entry name" value="Oxid_FAD_bind_N"/>
</dbReference>
<evidence type="ECO:0000259" key="6">
    <source>
        <dbReference type="PROSITE" id="PS51387"/>
    </source>
</evidence>
<dbReference type="SUPFAM" id="SSF56176">
    <property type="entry name" value="FAD-binding/transporter-associated domain-like"/>
    <property type="match status" value="1"/>
</dbReference>
<dbReference type="InterPro" id="IPR016169">
    <property type="entry name" value="FAD-bd_PCMH_sub2"/>
</dbReference>
<keyword evidence="5" id="KW-0560">Oxidoreductase</keyword>
<comment type="similarity">
    <text evidence="2">Belongs to the oxygen-dependent FAD-linked oxidoreductase family.</text>
</comment>
<dbReference type="Gene3D" id="3.30.465.10">
    <property type="match status" value="1"/>
</dbReference>
<evidence type="ECO:0000256" key="1">
    <source>
        <dbReference type="ARBA" id="ARBA00001974"/>
    </source>
</evidence>
<dbReference type="RefSeq" id="WP_109645830.1">
    <property type="nucleotide sequence ID" value="NZ_QGGB01000004.1"/>
</dbReference>
<gene>
    <name evidence="7" type="ORF">DDZ15_05215</name>
</gene>
<evidence type="ECO:0000256" key="5">
    <source>
        <dbReference type="ARBA" id="ARBA00023002"/>
    </source>
</evidence>
<protein>
    <recommendedName>
        <fullName evidence="6">FAD-binding PCMH-type domain-containing protein</fullName>
    </recommendedName>
</protein>
<dbReference type="InterPro" id="IPR012951">
    <property type="entry name" value="BBE"/>
</dbReference>
<dbReference type="GO" id="GO:0016491">
    <property type="term" value="F:oxidoreductase activity"/>
    <property type="evidence" value="ECO:0007669"/>
    <property type="project" value="UniProtKB-KW"/>
</dbReference>